<evidence type="ECO:0000256" key="11">
    <source>
        <dbReference type="SAM" id="Phobius"/>
    </source>
</evidence>
<dbReference type="PROSITE" id="PS00018">
    <property type="entry name" value="EF_HAND_1"/>
    <property type="match status" value="1"/>
</dbReference>
<keyword evidence="8 11" id="KW-0472">Membrane</keyword>
<comment type="similarity">
    <text evidence="2">Belongs to the two pore domain potassium channel (TC 1.A.1.7) family.</text>
</comment>
<feature type="region of interest" description="Disordered" evidence="10">
    <location>
        <begin position="1"/>
        <end position="49"/>
    </location>
</feature>
<dbReference type="InterPro" id="IPR013099">
    <property type="entry name" value="K_chnl_dom"/>
</dbReference>
<dbReference type="FunFam" id="1.10.287.70:FF:000127">
    <property type="entry name" value="Calcium-activated outward-rectifying potassium channel 1"/>
    <property type="match status" value="1"/>
</dbReference>
<evidence type="ECO:0000256" key="6">
    <source>
        <dbReference type="ARBA" id="ARBA00022989"/>
    </source>
</evidence>
<proteinExistence type="inferred from homology"/>
<keyword evidence="9 13" id="KW-0407">Ion channel</keyword>
<dbReference type="InterPro" id="IPR018247">
    <property type="entry name" value="EF_Hand_1_Ca_BS"/>
</dbReference>
<evidence type="ECO:0000256" key="4">
    <source>
        <dbReference type="ARBA" id="ARBA00022692"/>
    </source>
</evidence>
<evidence type="ECO:0000256" key="8">
    <source>
        <dbReference type="ARBA" id="ARBA00023136"/>
    </source>
</evidence>
<keyword evidence="7" id="KW-0406">Ion transport</keyword>
<dbReference type="Gene3D" id="1.10.287.70">
    <property type="match status" value="2"/>
</dbReference>
<feature type="transmembrane region" description="Helical" evidence="11">
    <location>
        <begin position="241"/>
        <end position="262"/>
    </location>
</feature>
<protein>
    <submittedName>
        <fullName evidence="13">Two-pore potassium channel 1</fullName>
    </submittedName>
</protein>
<evidence type="ECO:0000313" key="14">
    <source>
        <dbReference type="Proteomes" id="UP001604336"/>
    </source>
</evidence>
<gene>
    <name evidence="13" type="ORF">Adt_42923</name>
</gene>
<feature type="transmembrane region" description="Helical" evidence="11">
    <location>
        <begin position="99"/>
        <end position="117"/>
    </location>
</feature>
<keyword evidence="6 11" id="KW-1133">Transmembrane helix</keyword>
<dbReference type="InterPro" id="IPR011992">
    <property type="entry name" value="EF-hand-dom_pair"/>
</dbReference>
<organism evidence="13 14">
    <name type="scientific">Abeliophyllum distichum</name>
    <dbReference type="NCBI Taxonomy" id="126358"/>
    <lineage>
        <taxon>Eukaryota</taxon>
        <taxon>Viridiplantae</taxon>
        <taxon>Streptophyta</taxon>
        <taxon>Embryophyta</taxon>
        <taxon>Tracheophyta</taxon>
        <taxon>Spermatophyta</taxon>
        <taxon>Magnoliopsida</taxon>
        <taxon>eudicotyledons</taxon>
        <taxon>Gunneridae</taxon>
        <taxon>Pentapetalae</taxon>
        <taxon>asterids</taxon>
        <taxon>lamiids</taxon>
        <taxon>Lamiales</taxon>
        <taxon>Oleaceae</taxon>
        <taxon>Forsythieae</taxon>
        <taxon>Abeliophyllum</taxon>
    </lineage>
</organism>
<comment type="subcellular location">
    <subcellularLocation>
        <location evidence="1">Membrane</location>
        <topology evidence="1">Multi-pass membrane protein</topology>
    </subcellularLocation>
</comment>
<sequence length="350" mass="38940">MADRDAEDPLLAGSVDSSNQSNGNNALKRRKYRRSRSAPTEDVSPGQSSVESLHHTVSIFGKTIHFKQILVLLGAYLGVGALCFFLVRHQMKGQKTNVILDAVYFCVVTMTTVGYGDLVPDSILSKLLACIFVFIGMALVGFLLSKAADYIVEKQEILLVKAIHMREKYSANDILKEVETNKVEYKVLTALVFLIILIVIGSLFLNRIEGLNLFDAFYCVCATITTLGYGDKSFSTFAGRIFASFWILISTICLAQFFYCLAEFYTERRRRSLVKWVLTRKLTISDLEAADLDNDEVVSAAEFVVFKLKEMGKIGEADIAMVMEEFKSLDVDQSGTLTKADLVNLDSSNS</sequence>
<dbReference type="InterPro" id="IPR003280">
    <property type="entry name" value="2pore_dom_K_chnl"/>
</dbReference>
<keyword evidence="5" id="KW-0106">Calcium</keyword>
<accession>A0ABD1PT07</accession>
<feature type="transmembrane region" description="Helical" evidence="11">
    <location>
        <begin position="185"/>
        <end position="205"/>
    </location>
</feature>
<evidence type="ECO:0000256" key="7">
    <source>
        <dbReference type="ARBA" id="ARBA00023065"/>
    </source>
</evidence>
<evidence type="ECO:0000256" key="2">
    <source>
        <dbReference type="ARBA" id="ARBA00010159"/>
    </source>
</evidence>
<feature type="transmembrane region" description="Helical" evidence="11">
    <location>
        <begin position="69"/>
        <end position="87"/>
    </location>
</feature>
<keyword evidence="3" id="KW-0813">Transport</keyword>
<reference evidence="14" key="1">
    <citation type="submission" date="2024-07" db="EMBL/GenBank/DDBJ databases">
        <title>Two chromosome-level genome assemblies of Korean endemic species Abeliophyllum distichum and Forsythia ovata (Oleaceae).</title>
        <authorList>
            <person name="Jang H."/>
        </authorList>
    </citation>
    <scope>NUCLEOTIDE SEQUENCE [LARGE SCALE GENOMIC DNA]</scope>
</reference>
<evidence type="ECO:0000256" key="3">
    <source>
        <dbReference type="ARBA" id="ARBA00022448"/>
    </source>
</evidence>
<evidence type="ECO:0000259" key="12">
    <source>
        <dbReference type="PROSITE" id="PS50222"/>
    </source>
</evidence>
<dbReference type="PRINTS" id="PR01333">
    <property type="entry name" value="2POREKCHANEL"/>
</dbReference>
<feature type="compositionally biased region" description="Polar residues" evidence="10">
    <location>
        <begin position="15"/>
        <end position="25"/>
    </location>
</feature>
<keyword evidence="14" id="KW-1185">Reference proteome</keyword>
<dbReference type="GO" id="GO:0034220">
    <property type="term" value="P:monoatomic ion transmembrane transport"/>
    <property type="evidence" value="ECO:0007669"/>
    <property type="project" value="UniProtKB-KW"/>
</dbReference>
<dbReference type="PANTHER" id="PTHR11003:SF349">
    <property type="entry name" value="TWO PORE POTASSIUM CHANNEL A-LIKE"/>
    <property type="match status" value="1"/>
</dbReference>
<keyword evidence="4 11" id="KW-0812">Transmembrane</keyword>
<dbReference type="Gene3D" id="1.10.238.10">
    <property type="entry name" value="EF-hand"/>
    <property type="match status" value="1"/>
</dbReference>
<name>A0ABD1PT07_9LAMI</name>
<evidence type="ECO:0000256" key="5">
    <source>
        <dbReference type="ARBA" id="ARBA00022837"/>
    </source>
</evidence>
<dbReference type="GO" id="GO:0005774">
    <property type="term" value="C:vacuolar membrane"/>
    <property type="evidence" value="ECO:0007669"/>
    <property type="project" value="UniProtKB-ARBA"/>
</dbReference>
<evidence type="ECO:0000256" key="1">
    <source>
        <dbReference type="ARBA" id="ARBA00004141"/>
    </source>
</evidence>
<feature type="transmembrane region" description="Helical" evidence="11">
    <location>
        <begin position="123"/>
        <end position="144"/>
    </location>
</feature>
<evidence type="ECO:0000313" key="13">
    <source>
        <dbReference type="EMBL" id="KAL2467072.1"/>
    </source>
</evidence>
<comment type="caution">
    <text evidence="13">The sequence shown here is derived from an EMBL/GenBank/DDBJ whole genome shotgun (WGS) entry which is preliminary data.</text>
</comment>
<evidence type="ECO:0000256" key="10">
    <source>
        <dbReference type="SAM" id="MobiDB-lite"/>
    </source>
</evidence>
<dbReference type="InterPro" id="IPR002048">
    <property type="entry name" value="EF_hand_dom"/>
</dbReference>
<feature type="domain" description="EF-hand" evidence="12">
    <location>
        <begin position="317"/>
        <end position="350"/>
    </location>
</feature>
<dbReference type="SUPFAM" id="SSF47473">
    <property type="entry name" value="EF-hand"/>
    <property type="match status" value="1"/>
</dbReference>
<evidence type="ECO:0000256" key="9">
    <source>
        <dbReference type="ARBA" id="ARBA00023303"/>
    </source>
</evidence>
<dbReference type="AlphaFoldDB" id="A0ABD1PT07"/>
<dbReference type="PROSITE" id="PS50222">
    <property type="entry name" value="EF_HAND_2"/>
    <property type="match status" value="1"/>
</dbReference>
<feature type="compositionally biased region" description="Basic residues" evidence="10">
    <location>
        <begin position="27"/>
        <end position="36"/>
    </location>
</feature>
<dbReference type="SUPFAM" id="SSF81324">
    <property type="entry name" value="Voltage-gated potassium channels"/>
    <property type="match status" value="2"/>
</dbReference>
<dbReference type="Proteomes" id="UP001604336">
    <property type="component" value="Unassembled WGS sequence"/>
</dbReference>
<dbReference type="EMBL" id="JBFOLK010000013">
    <property type="protein sequence ID" value="KAL2467072.1"/>
    <property type="molecule type" value="Genomic_DNA"/>
</dbReference>
<dbReference type="Pfam" id="PF07885">
    <property type="entry name" value="Ion_trans_2"/>
    <property type="match status" value="2"/>
</dbReference>
<dbReference type="PANTHER" id="PTHR11003">
    <property type="entry name" value="POTASSIUM CHANNEL, SUBFAMILY K"/>
    <property type="match status" value="1"/>
</dbReference>